<name>A0ABV7FT52_9PROT</name>
<dbReference type="Proteomes" id="UP001595593">
    <property type="component" value="Unassembled WGS sequence"/>
</dbReference>
<comment type="caution">
    <text evidence="2">The sequence shown here is derived from an EMBL/GenBank/DDBJ whole genome shotgun (WGS) entry which is preliminary data.</text>
</comment>
<proteinExistence type="predicted"/>
<keyword evidence="3" id="KW-1185">Reference proteome</keyword>
<evidence type="ECO:0000313" key="3">
    <source>
        <dbReference type="Proteomes" id="UP001595593"/>
    </source>
</evidence>
<evidence type="ECO:0000256" key="1">
    <source>
        <dbReference type="SAM" id="MobiDB-lite"/>
    </source>
</evidence>
<evidence type="ECO:0000313" key="2">
    <source>
        <dbReference type="EMBL" id="MFC3123514.1"/>
    </source>
</evidence>
<accession>A0ABV7FT52</accession>
<feature type="region of interest" description="Disordered" evidence="1">
    <location>
        <begin position="58"/>
        <end position="77"/>
    </location>
</feature>
<dbReference type="EMBL" id="JBHRTN010000002">
    <property type="protein sequence ID" value="MFC3123514.1"/>
    <property type="molecule type" value="Genomic_DNA"/>
</dbReference>
<protein>
    <submittedName>
        <fullName evidence="2">Uncharacterized protein</fullName>
    </submittedName>
</protein>
<gene>
    <name evidence="2" type="ORF">ACFOD4_00455</name>
</gene>
<sequence length="176" mass="19220">MGRARQTPPLPFTTVISADPVAGARLAFHLHRLKAERRGRPGRSVRFDRFAAALLAAEQHPPTATGTKRRKPCRGSPITPQREIKAVELLQQILQPTGRVVVVLKRKLSATQRQRTLERALVDGLQAGNTGNMLSAADALHRLQIKAAAPPRGEFLTIANATRIIEQVRRLAKAAG</sequence>
<organism evidence="2 3">
    <name type="scientific">Teichococcus globiformis</name>
    <dbReference type="NCBI Taxonomy" id="2307229"/>
    <lineage>
        <taxon>Bacteria</taxon>
        <taxon>Pseudomonadati</taxon>
        <taxon>Pseudomonadota</taxon>
        <taxon>Alphaproteobacteria</taxon>
        <taxon>Acetobacterales</taxon>
        <taxon>Roseomonadaceae</taxon>
        <taxon>Roseomonas</taxon>
    </lineage>
</organism>
<dbReference type="RefSeq" id="WP_379592465.1">
    <property type="nucleotide sequence ID" value="NZ_JBHRTN010000002.1"/>
</dbReference>
<reference evidence="3" key="1">
    <citation type="journal article" date="2019" name="Int. J. Syst. Evol. Microbiol.">
        <title>The Global Catalogue of Microorganisms (GCM) 10K type strain sequencing project: providing services to taxonomists for standard genome sequencing and annotation.</title>
        <authorList>
            <consortium name="The Broad Institute Genomics Platform"/>
            <consortium name="The Broad Institute Genome Sequencing Center for Infectious Disease"/>
            <person name="Wu L."/>
            <person name="Ma J."/>
        </authorList>
    </citation>
    <scope>NUCLEOTIDE SEQUENCE [LARGE SCALE GENOMIC DNA]</scope>
    <source>
        <strain evidence="3">KCTC 52094</strain>
    </source>
</reference>